<evidence type="ECO:0000256" key="6">
    <source>
        <dbReference type="ARBA" id="ARBA00022833"/>
    </source>
</evidence>
<dbReference type="GO" id="GO:0061629">
    <property type="term" value="F:RNA polymerase II-specific DNA-binding transcription factor binding"/>
    <property type="evidence" value="ECO:0007669"/>
    <property type="project" value="InterPro"/>
</dbReference>
<name>A0A9N9RLK2_9DIPT</name>
<dbReference type="SUPFAM" id="SSF57667">
    <property type="entry name" value="beta-beta-alpha zinc fingers"/>
    <property type="match status" value="6"/>
</dbReference>
<feature type="compositionally biased region" description="Polar residues" evidence="13">
    <location>
        <begin position="221"/>
        <end position="234"/>
    </location>
</feature>
<dbReference type="InterPro" id="IPR059121">
    <property type="entry name" value="CCHC_ZFPM2-like"/>
</dbReference>
<feature type="domain" description="CCHC FOG-type" evidence="15">
    <location>
        <begin position="181"/>
        <end position="214"/>
    </location>
</feature>
<dbReference type="PROSITE" id="PS50157">
    <property type="entry name" value="ZINC_FINGER_C2H2_2"/>
    <property type="match status" value="3"/>
</dbReference>
<keyword evidence="2" id="KW-0678">Repressor</keyword>
<evidence type="ECO:0000256" key="1">
    <source>
        <dbReference type="ARBA" id="ARBA00004123"/>
    </source>
</evidence>
<sequence length="1073" mass="118099">MNPVKRNILNFNYIMSRRKQSNPKPLLKRDDDEEFPNEGSTAHQTKNNEMDEMEEQISEKEVLRTSLSENNEDPECLEENKTSKSPLQIVPALRLNVALASDPATNPDAKEFLKIHIKSEINQSGDDEDAEDEYMNPNKDLDTISETVGLQIHSQRSDGSQKSKENINNINQMLVKNLEILPRQNVYMCAPCSIRFSSLSTLEAHSKFYCAHRKDADENPNKSSNISCETNGSEPPTKAIKTGKQYACTQCSYSADKKVSLNRHMRMHQTSPTPSSTATSNGDDTTSSQIIVPASIIGPSLPINDRYCTDCDIRFSSTKTFKAHKQFYCSSRNLEKVKDNQFYCNSRHQGQASSILSPVIVPNAPATSISKSESQTPPEASKTPPTSTSPFLALPTNPIIIIPYSLIRNSSIIPGPLSSVAQVTNPDSTCFIFQNGTLQPIAYSIAPTVVASSSNTQQTSPRSVSQVAINEVKISKPSSAGNIANEALKLLNKRDGIVNRESTTPLDLSVRRSSPNSRERSLSISSAISSEQFRMEFDSMMEGKENLSVSGDSITPEQIVCAPSLPGSPSLTPSRRSNSPRGSSVSMSPNSSTPHSVLMRPLFPTDIAIRLSDPALNVIPPLVKQSMELALRLSSTSEATNAQQISPSHPISSTRTTPTQIPAQIFVKTGISKCKECNIVFCKYENYVAHKQFYCASNMDKGKDSLPESDKKNYCSFKNLEKNEGSNAEQSSLSISPPTTISNNPQTYQQLICLACGIKFASLDNLTTHQKYYCSKANDLQAQPSSIATIPSLQKEKCAKCKVIHDPSQSCAQGSHYKCPICEVVSPNSSEARRHMESHGGVKAFRCTICRYKGNTLRGMRTHIRMHIDKKSGDVNEENYISCILDDDSTEIPPSIVNKVPSTQENSKKNCLKSQTKSIPINCEKQETKMNTAICSNMIKKEFNEDDVRSVDNSRDIEDEISNDTIKIESENETIPKLLTDSKSSEKPASEELRQLPNIGNELAHLEDTSSPLIIESPNDSKYCSNCDISFTYSNTFIVHKQFYCKGKNGSTSKGTSSNGSNANVSIAAETSV</sequence>
<keyword evidence="11" id="KW-0539">Nucleus</keyword>
<evidence type="ECO:0000256" key="3">
    <source>
        <dbReference type="ARBA" id="ARBA00022723"/>
    </source>
</evidence>
<evidence type="ECO:0000259" key="14">
    <source>
        <dbReference type="PROSITE" id="PS50157"/>
    </source>
</evidence>
<dbReference type="PROSITE" id="PS51810">
    <property type="entry name" value="ZF_CCHC_FOG"/>
    <property type="match status" value="5"/>
</dbReference>
<feature type="region of interest" description="Disordered" evidence="13">
    <location>
        <begin position="266"/>
        <end position="286"/>
    </location>
</feature>
<feature type="compositionally biased region" description="Low complexity" evidence="13">
    <location>
        <begin position="270"/>
        <end position="280"/>
    </location>
</feature>
<keyword evidence="10" id="KW-0804">Transcription</keyword>
<evidence type="ECO:0000259" key="15">
    <source>
        <dbReference type="PROSITE" id="PS51810"/>
    </source>
</evidence>
<feature type="domain" description="CCHC FOG-type" evidence="15">
    <location>
        <begin position="1016"/>
        <end position="1049"/>
    </location>
</feature>
<dbReference type="SMART" id="SM00355">
    <property type="entry name" value="ZnF_C2H2"/>
    <property type="match status" value="7"/>
</dbReference>
<evidence type="ECO:0000256" key="4">
    <source>
        <dbReference type="ARBA" id="ARBA00022737"/>
    </source>
</evidence>
<feature type="region of interest" description="Disordered" evidence="13">
    <location>
        <begin position="20"/>
        <end position="61"/>
    </location>
</feature>
<evidence type="ECO:0008006" key="18">
    <source>
        <dbReference type="Google" id="ProtNLM"/>
    </source>
</evidence>
<dbReference type="GO" id="GO:0003677">
    <property type="term" value="F:DNA binding"/>
    <property type="evidence" value="ECO:0007669"/>
    <property type="project" value="UniProtKB-KW"/>
</dbReference>
<dbReference type="GO" id="GO:0045944">
    <property type="term" value="P:positive regulation of transcription by RNA polymerase II"/>
    <property type="evidence" value="ECO:0007669"/>
    <property type="project" value="TreeGrafter"/>
</dbReference>
<dbReference type="Pfam" id="PF13909">
    <property type="entry name" value="zf-H2C2_5"/>
    <property type="match status" value="1"/>
</dbReference>
<keyword evidence="3" id="KW-0479">Metal-binding</keyword>
<dbReference type="InterPro" id="IPR013087">
    <property type="entry name" value="Znf_C2H2_type"/>
</dbReference>
<dbReference type="PANTHER" id="PTHR12958:SF3">
    <property type="entry name" value="ZINC FINGER PROTEIN USH"/>
    <property type="match status" value="1"/>
</dbReference>
<feature type="region of interest" description="Disordered" evidence="13">
    <location>
        <begin position="215"/>
        <end position="239"/>
    </location>
</feature>
<evidence type="ECO:0000256" key="9">
    <source>
        <dbReference type="ARBA" id="ARBA00023159"/>
    </source>
</evidence>
<dbReference type="GO" id="GO:0005634">
    <property type="term" value="C:nucleus"/>
    <property type="evidence" value="ECO:0007669"/>
    <property type="project" value="UniProtKB-SubCell"/>
</dbReference>
<evidence type="ECO:0000256" key="11">
    <source>
        <dbReference type="ARBA" id="ARBA00023242"/>
    </source>
</evidence>
<feature type="region of interest" description="Disordered" evidence="13">
    <location>
        <begin position="638"/>
        <end position="657"/>
    </location>
</feature>
<dbReference type="GO" id="GO:0000122">
    <property type="term" value="P:negative regulation of transcription by RNA polymerase II"/>
    <property type="evidence" value="ECO:0007669"/>
    <property type="project" value="TreeGrafter"/>
</dbReference>
<evidence type="ECO:0000256" key="12">
    <source>
        <dbReference type="PROSITE-ProRule" id="PRU00042"/>
    </source>
</evidence>
<dbReference type="InterPro" id="IPR036236">
    <property type="entry name" value="Znf_C2H2_sf"/>
</dbReference>
<feature type="region of interest" description="Disordered" evidence="13">
    <location>
        <begin position="506"/>
        <end position="525"/>
    </location>
</feature>
<feature type="compositionally biased region" description="Polar residues" evidence="13">
    <location>
        <begin position="1063"/>
        <end position="1073"/>
    </location>
</feature>
<feature type="domain" description="CCHC FOG-type" evidence="15">
    <location>
        <begin position="666"/>
        <end position="699"/>
    </location>
</feature>
<keyword evidence="9" id="KW-0010">Activator</keyword>
<dbReference type="OrthoDB" id="8742770at2759"/>
<organism evidence="16 17">
    <name type="scientific">Chironomus riparius</name>
    <dbReference type="NCBI Taxonomy" id="315576"/>
    <lineage>
        <taxon>Eukaryota</taxon>
        <taxon>Metazoa</taxon>
        <taxon>Ecdysozoa</taxon>
        <taxon>Arthropoda</taxon>
        <taxon>Hexapoda</taxon>
        <taxon>Insecta</taxon>
        <taxon>Pterygota</taxon>
        <taxon>Neoptera</taxon>
        <taxon>Endopterygota</taxon>
        <taxon>Diptera</taxon>
        <taxon>Nematocera</taxon>
        <taxon>Chironomoidea</taxon>
        <taxon>Chironomidae</taxon>
        <taxon>Chironominae</taxon>
        <taxon>Chironomus</taxon>
    </lineage>
</organism>
<evidence type="ECO:0000313" key="17">
    <source>
        <dbReference type="Proteomes" id="UP001153620"/>
    </source>
</evidence>
<evidence type="ECO:0000256" key="7">
    <source>
        <dbReference type="ARBA" id="ARBA00023015"/>
    </source>
</evidence>
<dbReference type="InterPro" id="IPR039746">
    <property type="entry name" value="FOG"/>
</dbReference>
<dbReference type="GO" id="GO:0007507">
    <property type="term" value="P:heart development"/>
    <property type="evidence" value="ECO:0007669"/>
    <property type="project" value="TreeGrafter"/>
</dbReference>
<dbReference type="GO" id="GO:0009653">
    <property type="term" value="P:anatomical structure morphogenesis"/>
    <property type="evidence" value="ECO:0007669"/>
    <property type="project" value="UniProtKB-ARBA"/>
</dbReference>
<keyword evidence="8" id="KW-0238">DNA-binding</keyword>
<feature type="region of interest" description="Disordered" evidence="13">
    <location>
        <begin position="559"/>
        <end position="597"/>
    </location>
</feature>
<keyword evidence="6" id="KW-0862">Zinc</keyword>
<feature type="region of interest" description="Disordered" evidence="13">
    <location>
        <begin position="1050"/>
        <end position="1073"/>
    </location>
</feature>
<keyword evidence="5 12" id="KW-0863">Zinc-finger</keyword>
<evidence type="ECO:0000313" key="16">
    <source>
        <dbReference type="EMBL" id="CAG9799149.1"/>
    </source>
</evidence>
<reference evidence="16" key="2">
    <citation type="submission" date="2022-10" db="EMBL/GenBank/DDBJ databases">
        <authorList>
            <consortium name="ENA_rothamsted_submissions"/>
            <consortium name="culmorum"/>
            <person name="King R."/>
        </authorList>
    </citation>
    <scope>NUCLEOTIDE SEQUENCE</scope>
</reference>
<evidence type="ECO:0000256" key="5">
    <source>
        <dbReference type="ARBA" id="ARBA00022771"/>
    </source>
</evidence>
<feature type="compositionally biased region" description="Low complexity" evidence="13">
    <location>
        <begin position="511"/>
        <end position="525"/>
    </location>
</feature>
<gene>
    <name evidence="16" type="ORF">CHIRRI_LOCUS2122</name>
</gene>
<dbReference type="GO" id="GO:0030154">
    <property type="term" value="P:cell differentiation"/>
    <property type="evidence" value="ECO:0007669"/>
    <property type="project" value="UniProtKB-ARBA"/>
</dbReference>
<dbReference type="InterPro" id="IPR034731">
    <property type="entry name" value="Znf_CCHC_FOG"/>
</dbReference>
<evidence type="ECO:0000256" key="2">
    <source>
        <dbReference type="ARBA" id="ARBA00022491"/>
    </source>
</evidence>
<feature type="domain" description="CCHC FOG-type" evidence="15">
    <location>
        <begin position="745"/>
        <end position="778"/>
    </location>
</feature>
<evidence type="ECO:0000256" key="13">
    <source>
        <dbReference type="SAM" id="MobiDB-lite"/>
    </source>
</evidence>
<feature type="domain" description="C2H2-type" evidence="14">
    <location>
        <begin position="187"/>
        <end position="217"/>
    </location>
</feature>
<keyword evidence="17" id="KW-1185">Reference proteome</keyword>
<feature type="domain" description="CCHC FOG-type" evidence="15">
    <location>
        <begin position="300"/>
        <end position="333"/>
    </location>
</feature>
<proteinExistence type="predicted"/>
<dbReference type="GO" id="GO:0008270">
    <property type="term" value="F:zinc ion binding"/>
    <property type="evidence" value="ECO:0007669"/>
    <property type="project" value="UniProtKB-KW"/>
</dbReference>
<protein>
    <recommendedName>
        <fullName evidence="18">Zinc finger protein ush-like protein</fullName>
    </recommendedName>
</protein>
<feature type="domain" description="C2H2-type" evidence="14">
    <location>
        <begin position="246"/>
        <end position="273"/>
    </location>
</feature>
<feature type="compositionally biased region" description="Low complexity" evidence="13">
    <location>
        <begin position="563"/>
        <end position="596"/>
    </location>
</feature>
<feature type="region of interest" description="Disordered" evidence="13">
    <location>
        <begin position="367"/>
        <end position="390"/>
    </location>
</feature>
<dbReference type="Proteomes" id="UP001153620">
    <property type="component" value="Chromosome 1"/>
</dbReference>
<dbReference type="FunFam" id="3.30.160.60:FF:000100">
    <property type="entry name" value="Zinc finger 45-like"/>
    <property type="match status" value="1"/>
</dbReference>
<evidence type="ECO:0000256" key="10">
    <source>
        <dbReference type="ARBA" id="ARBA00023163"/>
    </source>
</evidence>
<feature type="compositionally biased region" description="Polar residues" evidence="13">
    <location>
        <begin position="38"/>
        <end position="47"/>
    </location>
</feature>
<feature type="compositionally biased region" description="Low complexity" evidence="13">
    <location>
        <begin position="1050"/>
        <end position="1062"/>
    </location>
</feature>
<keyword evidence="7" id="KW-0805">Transcription regulation</keyword>
<dbReference type="EMBL" id="OU895877">
    <property type="protein sequence ID" value="CAG9799149.1"/>
    <property type="molecule type" value="Genomic_DNA"/>
</dbReference>
<dbReference type="Gene3D" id="3.30.160.60">
    <property type="entry name" value="Classic Zinc Finger"/>
    <property type="match status" value="2"/>
</dbReference>
<comment type="subcellular location">
    <subcellularLocation>
        <location evidence="1">Nucleus</location>
    </subcellularLocation>
</comment>
<feature type="domain" description="C2H2-type" evidence="14">
    <location>
        <begin position="817"/>
        <end position="844"/>
    </location>
</feature>
<dbReference type="AlphaFoldDB" id="A0A9N9RLK2"/>
<evidence type="ECO:0000256" key="8">
    <source>
        <dbReference type="ARBA" id="ARBA00023125"/>
    </source>
</evidence>
<reference evidence="16" key="1">
    <citation type="submission" date="2022-01" db="EMBL/GenBank/DDBJ databases">
        <authorList>
            <person name="King R."/>
        </authorList>
    </citation>
    <scope>NUCLEOTIDE SEQUENCE</scope>
</reference>
<accession>A0A9N9RLK2</accession>
<dbReference type="Pfam" id="PF25445">
    <property type="entry name" value="CCHC_ZFPM2"/>
    <property type="match status" value="1"/>
</dbReference>
<keyword evidence="4" id="KW-0677">Repeat</keyword>
<dbReference type="PANTHER" id="PTHR12958">
    <property type="entry name" value="FRIEND OF GATA2-RELATED"/>
    <property type="match status" value="1"/>
</dbReference>